<dbReference type="PANTHER" id="PTHR21015:SF22">
    <property type="entry name" value="GLYCOSYLTRANSFERASE"/>
    <property type="match status" value="1"/>
</dbReference>
<dbReference type="InterPro" id="IPR007235">
    <property type="entry name" value="Glyco_trans_28_C"/>
</dbReference>
<dbReference type="Proteomes" id="UP000584642">
    <property type="component" value="Unassembled WGS sequence"/>
</dbReference>
<organism evidence="2 3">
    <name type="scientific">Azospirillum oleiclasticum</name>
    <dbReference type="NCBI Taxonomy" id="2735135"/>
    <lineage>
        <taxon>Bacteria</taxon>
        <taxon>Pseudomonadati</taxon>
        <taxon>Pseudomonadota</taxon>
        <taxon>Alphaproteobacteria</taxon>
        <taxon>Rhodospirillales</taxon>
        <taxon>Azospirillaceae</taxon>
        <taxon>Azospirillum</taxon>
    </lineage>
</organism>
<dbReference type="EC" id="3.6.1.57" evidence="2"/>
<dbReference type="InterPro" id="IPR020023">
    <property type="entry name" value="PseG"/>
</dbReference>
<dbReference type="EMBL" id="JABFDB010000019">
    <property type="protein sequence ID" value="NYZ22453.1"/>
    <property type="molecule type" value="Genomic_DNA"/>
</dbReference>
<accession>A0ABX2TDY8</accession>
<evidence type="ECO:0000313" key="3">
    <source>
        <dbReference type="Proteomes" id="UP000584642"/>
    </source>
</evidence>
<reference evidence="2 3" key="1">
    <citation type="submission" date="2020-05" db="EMBL/GenBank/DDBJ databases">
        <title>Azospirillum oleiclasticum sp. nov, a nitrogen-fixing and heavy crude oil-emulsifying bacterium isolated from the crude oil of Yumen Oilfield.</title>
        <authorList>
            <person name="Wu D."/>
            <person name="Cai M."/>
            <person name="Zhang X."/>
        </authorList>
    </citation>
    <scope>NUCLEOTIDE SEQUENCE [LARGE SCALE GENOMIC DNA]</scope>
    <source>
        <strain evidence="2 3">ROY-1-1-2</strain>
    </source>
</reference>
<dbReference type="RefSeq" id="WP_180284233.1">
    <property type="nucleotide sequence ID" value="NZ_JABFDB010000019.1"/>
</dbReference>
<evidence type="ECO:0000259" key="1">
    <source>
        <dbReference type="Pfam" id="PF04101"/>
    </source>
</evidence>
<keyword evidence="2" id="KW-0378">Hydrolase</keyword>
<dbReference type="GO" id="GO:0016787">
    <property type="term" value="F:hydrolase activity"/>
    <property type="evidence" value="ECO:0007669"/>
    <property type="project" value="UniProtKB-KW"/>
</dbReference>
<gene>
    <name evidence="2" type="primary">pseG</name>
    <name evidence="2" type="ORF">HND93_22320</name>
</gene>
<evidence type="ECO:0000313" key="2">
    <source>
        <dbReference type="EMBL" id="NYZ22453.1"/>
    </source>
</evidence>
<feature type="domain" description="Glycosyl transferase family 28 C-terminal" evidence="1">
    <location>
        <begin position="178"/>
        <end position="291"/>
    </location>
</feature>
<dbReference type="Gene3D" id="3.40.50.11190">
    <property type="match status" value="1"/>
</dbReference>
<dbReference type="PANTHER" id="PTHR21015">
    <property type="entry name" value="UDP-N-ACETYLGLUCOSAMINE--N-ACETYLMURAMYL-(PENTAPEPTIDE) PYROPHOSPHORYL-UNDECAPRENOL N-ACETYLGLUCOSAMINE TRANSFERASE 1"/>
    <property type="match status" value="1"/>
</dbReference>
<protein>
    <submittedName>
        <fullName evidence="2">UDP-2,4-diacetamido-2,4, 6-trideoxy-beta-L-altropyranose hydrolase</fullName>
        <ecNumber evidence="2">3.6.1.57</ecNumber>
    </submittedName>
</protein>
<name>A0ABX2TDY8_9PROT</name>
<dbReference type="SUPFAM" id="SSF53756">
    <property type="entry name" value="UDP-Glycosyltransferase/glycogen phosphorylase"/>
    <property type="match status" value="1"/>
</dbReference>
<proteinExistence type="predicted"/>
<dbReference type="Pfam" id="PF04101">
    <property type="entry name" value="Glyco_tran_28_C"/>
    <property type="match status" value="1"/>
</dbReference>
<sequence length="353" mass="35972">MSRVLVRADAAPDIGTGHVMRCLAVAEALADLGHDAVFAMARSTPAIDRRLDSSGFRRLALPGPPAGAADCEATVAAARGALAVILDGYGFDETYRAGLRRSGARVAAFDDLADRTALHADVVVNPAPQAGALPYATIAHGAVLLLGPAYAALRREVREAASAPRCPLQERRAVLVTFGGSDPLGLTLPCVERLAAALPGDVRLLVAVGGSTPDAAAILRSVAGFGARVEPLLDTPAMGNLMARAGLAVSAAGGTTAELCALGVPTVLVTVADNQAPAAAEVGAAGWCLSVDGRSADAAGRITGAAVRLWHDFPERLRMTEATRRLVDGQGAMRIARAILSSAASMDARILAG</sequence>
<keyword evidence="3" id="KW-1185">Reference proteome</keyword>
<comment type="caution">
    <text evidence="2">The sequence shown here is derived from an EMBL/GenBank/DDBJ whole genome shotgun (WGS) entry which is preliminary data.</text>
</comment>
<dbReference type="Gene3D" id="3.40.50.2000">
    <property type="entry name" value="Glycogen Phosphorylase B"/>
    <property type="match status" value="1"/>
</dbReference>
<dbReference type="NCBIfam" id="TIGR03590">
    <property type="entry name" value="PseG"/>
    <property type="match status" value="1"/>
</dbReference>